<reference evidence="1 2" key="1">
    <citation type="journal article" date="2012" name="Science">
        <title>Ecological populations of bacteria act as socially cohesive units of antibiotic production and resistance.</title>
        <authorList>
            <person name="Cordero O.X."/>
            <person name="Wildschutte H."/>
            <person name="Kirkup B."/>
            <person name="Proehl S."/>
            <person name="Ngo L."/>
            <person name="Hussain F."/>
            <person name="Le Roux F."/>
            <person name="Mincer T."/>
            <person name="Polz M.F."/>
        </authorList>
    </citation>
    <scope>NUCLEOTIDE SEQUENCE [LARGE SCALE GENOMIC DNA]</scope>
    <source>
        <strain evidence="1 2">FF-238</strain>
    </source>
</reference>
<keyword evidence="1" id="KW-0238">DNA-binding</keyword>
<name>A0A1E5D911_9VIBR</name>
<gene>
    <name evidence="1" type="ORF">A130_10165</name>
</gene>
<evidence type="ECO:0000313" key="1">
    <source>
        <dbReference type="EMBL" id="OEE80236.1"/>
    </source>
</evidence>
<sequence length="315" mass="36571">MTYRLYDKAYQSPDDLIMYMQAKGLTVASQADAKTFLESINYYRFKVYLWPFLDATQSSYVPNSTFEQGVELYRFDEELRALMFNIICRVEIKLRSKLDQVVASHTNNPFWYLDDSLLLGGKVRSMSGVRASVASYFQQSKDDYSNHFKQNYFNDTNHNFKQLPPFWVATELMTFGQISTVYTSISKPLFNGPQNTNKLNQLAHEFGARNYVELTSWVMAIRDVRNRCAHHSRVWNVNHRQPSGISTYLDPQYQSPQPNRIYMFCVLLKILDSKLNLGFNVKQKLLDLFATYPAANLKSQAAGFPPNWSQDPVWS</sequence>
<dbReference type="RefSeq" id="WP_017053109.1">
    <property type="nucleotide sequence ID" value="NZ_AJYW02000009.1"/>
</dbReference>
<dbReference type="AlphaFoldDB" id="A0A1E5D911"/>
<dbReference type="EMBL" id="AJYW02000009">
    <property type="protein sequence ID" value="OEE80236.1"/>
    <property type="molecule type" value="Genomic_DNA"/>
</dbReference>
<accession>A0A1E5D911</accession>
<dbReference type="InterPro" id="IPR011664">
    <property type="entry name" value="Abi_system_AbiD/AbiF-like"/>
</dbReference>
<evidence type="ECO:0000313" key="2">
    <source>
        <dbReference type="Proteomes" id="UP000094165"/>
    </source>
</evidence>
<organism evidence="1 2">
    <name type="scientific">Vibrio genomosp. F6 str. FF-238</name>
    <dbReference type="NCBI Taxonomy" id="1191298"/>
    <lineage>
        <taxon>Bacteria</taxon>
        <taxon>Pseudomonadati</taxon>
        <taxon>Pseudomonadota</taxon>
        <taxon>Gammaproteobacteria</taxon>
        <taxon>Vibrionales</taxon>
        <taxon>Vibrionaceae</taxon>
        <taxon>Vibrio</taxon>
    </lineage>
</organism>
<dbReference type="Pfam" id="PF07751">
    <property type="entry name" value="Abi_2"/>
    <property type="match status" value="1"/>
</dbReference>
<dbReference type="GO" id="GO:0003677">
    <property type="term" value="F:DNA binding"/>
    <property type="evidence" value="ECO:0007669"/>
    <property type="project" value="UniProtKB-KW"/>
</dbReference>
<protein>
    <submittedName>
        <fullName evidence="1">DNA-binding protein</fullName>
    </submittedName>
</protein>
<keyword evidence="2" id="KW-1185">Reference proteome</keyword>
<comment type="caution">
    <text evidence="1">The sequence shown here is derived from an EMBL/GenBank/DDBJ whole genome shotgun (WGS) entry which is preliminary data.</text>
</comment>
<dbReference type="Proteomes" id="UP000094165">
    <property type="component" value="Unassembled WGS sequence"/>
</dbReference>
<proteinExistence type="predicted"/>